<proteinExistence type="predicted"/>
<accession>A0A292PKQ6</accession>
<dbReference type="AlphaFoldDB" id="A0A292PKQ6"/>
<feature type="region of interest" description="Disordered" evidence="1">
    <location>
        <begin position="1"/>
        <end position="20"/>
    </location>
</feature>
<feature type="region of interest" description="Disordered" evidence="1">
    <location>
        <begin position="252"/>
        <end position="358"/>
    </location>
</feature>
<protein>
    <recommendedName>
        <fullName evidence="4">Pal1 cell morphology protein</fullName>
    </recommendedName>
</protein>
<feature type="region of interest" description="Disordered" evidence="1">
    <location>
        <begin position="33"/>
        <end position="152"/>
    </location>
</feature>
<evidence type="ECO:0008006" key="4">
    <source>
        <dbReference type="Google" id="ProtNLM"/>
    </source>
</evidence>
<gene>
    <name evidence="2" type="ORF">GSTUAT00008574001</name>
</gene>
<evidence type="ECO:0000313" key="2">
    <source>
        <dbReference type="EMBL" id="CUS07351.1"/>
    </source>
</evidence>
<name>A0A292PKQ6_9PEZI</name>
<sequence>MATVLYREPSPELKGHKTPNLYLPTAAIFETARHNPAHNLQSDGRVAHKPRLSPDDVHRRRPSSGYRTSGSSKQPRSEHTMASPNAHKDNRDRPPPRSNPHARSRSHNTGVPKTDRARLQGPPPPCSSQRSRRRASSIPGPDTIDRLDNGVFGNYYHHEGPYDSTLLARQNGPRPPVEALRESNAAALAATPMANILDSLEKHKPLQGTAMVAPRTRLPNGEFIGDYEEYDMMRQGPGGSYRRYPGFSYLKEDLKGKGEPGYTQDLLDKQRKAGGKMRQPEAPGVYQMMPQSTSGKPARIARERSTSASHLTTSNNSAFQSDSGNLGRSKSSASRGGTSKGSLSSRIKKRFSWVPKRD</sequence>
<feature type="compositionally biased region" description="Basic and acidic residues" evidence="1">
    <location>
        <begin position="86"/>
        <end position="95"/>
    </location>
</feature>
<feature type="compositionally biased region" description="Polar residues" evidence="1">
    <location>
        <begin position="306"/>
        <end position="345"/>
    </location>
</feature>
<evidence type="ECO:0000313" key="3">
    <source>
        <dbReference type="Proteomes" id="UP001412239"/>
    </source>
</evidence>
<dbReference type="Proteomes" id="UP001412239">
    <property type="component" value="Unassembled WGS sequence"/>
</dbReference>
<evidence type="ECO:0000256" key="1">
    <source>
        <dbReference type="SAM" id="MobiDB-lite"/>
    </source>
</evidence>
<dbReference type="EMBL" id="LN891216">
    <property type="protein sequence ID" value="CUS07351.1"/>
    <property type="molecule type" value="Genomic_DNA"/>
</dbReference>
<feature type="compositionally biased region" description="Polar residues" evidence="1">
    <location>
        <begin position="65"/>
        <end position="74"/>
    </location>
</feature>
<keyword evidence="3" id="KW-1185">Reference proteome</keyword>
<organism evidence="2 3">
    <name type="scientific">Tuber aestivum</name>
    <name type="common">summer truffle</name>
    <dbReference type="NCBI Taxonomy" id="59557"/>
    <lineage>
        <taxon>Eukaryota</taxon>
        <taxon>Fungi</taxon>
        <taxon>Dikarya</taxon>
        <taxon>Ascomycota</taxon>
        <taxon>Pezizomycotina</taxon>
        <taxon>Pezizomycetes</taxon>
        <taxon>Pezizales</taxon>
        <taxon>Tuberaceae</taxon>
        <taxon>Tuber</taxon>
    </lineage>
</organism>
<reference evidence="2" key="1">
    <citation type="submission" date="2015-10" db="EMBL/GenBank/DDBJ databases">
        <authorList>
            <person name="Regsiter A."/>
            <person name="william w."/>
        </authorList>
    </citation>
    <scope>NUCLEOTIDE SEQUENCE</scope>
    <source>
        <strain evidence="2">Montdore</strain>
    </source>
</reference>